<evidence type="ECO:0000313" key="2">
    <source>
        <dbReference type="Proteomes" id="UP000239757"/>
    </source>
</evidence>
<dbReference type="Proteomes" id="UP000239757">
    <property type="component" value="Unassembled WGS sequence"/>
</dbReference>
<dbReference type="AlphaFoldDB" id="A0A2P5XA30"/>
<gene>
    <name evidence="1" type="ORF">GOBAR_AA20482</name>
</gene>
<sequence>MWRMCPRDCERSMRNHHTESVTHWESSNEGWLKVNDDGSTLGIDEIKMSIREELFRIIGRDANGMADSLAKSGTSLSSIEMMVSLLFHQRRFTESFGAVLKTVKQQYFKLF</sequence>
<accession>A0A2P5XA30</accession>
<evidence type="ECO:0000313" key="1">
    <source>
        <dbReference type="EMBL" id="PPS00190.1"/>
    </source>
</evidence>
<dbReference type="EMBL" id="KZ665345">
    <property type="protein sequence ID" value="PPS00190.1"/>
    <property type="molecule type" value="Genomic_DNA"/>
</dbReference>
<organism evidence="1 2">
    <name type="scientific">Gossypium barbadense</name>
    <name type="common">Sea Island cotton</name>
    <name type="synonym">Hibiscus barbadensis</name>
    <dbReference type="NCBI Taxonomy" id="3634"/>
    <lineage>
        <taxon>Eukaryota</taxon>
        <taxon>Viridiplantae</taxon>
        <taxon>Streptophyta</taxon>
        <taxon>Embryophyta</taxon>
        <taxon>Tracheophyta</taxon>
        <taxon>Spermatophyta</taxon>
        <taxon>Magnoliopsida</taxon>
        <taxon>eudicotyledons</taxon>
        <taxon>Gunneridae</taxon>
        <taxon>Pentapetalae</taxon>
        <taxon>rosids</taxon>
        <taxon>malvids</taxon>
        <taxon>Malvales</taxon>
        <taxon>Malvaceae</taxon>
        <taxon>Malvoideae</taxon>
        <taxon>Gossypium</taxon>
    </lineage>
</organism>
<reference evidence="1 2" key="1">
    <citation type="submission" date="2015-01" db="EMBL/GenBank/DDBJ databases">
        <title>Genome of allotetraploid Gossypium barbadense reveals genomic plasticity and fiber elongation in cotton evolution.</title>
        <authorList>
            <person name="Chen X."/>
            <person name="Liu X."/>
            <person name="Zhao B."/>
            <person name="Zheng H."/>
            <person name="Hu Y."/>
            <person name="Lu G."/>
            <person name="Yang C."/>
            <person name="Chen J."/>
            <person name="Shan C."/>
            <person name="Zhang L."/>
            <person name="Zhou Y."/>
            <person name="Wang L."/>
            <person name="Guo W."/>
            <person name="Bai Y."/>
            <person name="Ruan J."/>
            <person name="Shangguan X."/>
            <person name="Mao Y."/>
            <person name="Jiang J."/>
            <person name="Zhu Y."/>
            <person name="Lei J."/>
            <person name="Kang H."/>
            <person name="Chen S."/>
            <person name="He X."/>
            <person name="Wang R."/>
            <person name="Wang Y."/>
            <person name="Chen J."/>
            <person name="Wang L."/>
            <person name="Yu S."/>
            <person name="Wang B."/>
            <person name="Wei J."/>
            <person name="Song S."/>
            <person name="Lu X."/>
            <person name="Gao Z."/>
            <person name="Gu W."/>
            <person name="Deng X."/>
            <person name="Ma D."/>
            <person name="Wang S."/>
            <person name="Liang W."/>
            <person name="Fang L."/>
            <person name="Cai C."/>
            <person name="Zhu X."/>
            <person name="Zhou B."/>
            <person name="Zhang Y."/>
            <person name="Chen Z."/>
            <person name="Xu S."/>
            <person name="Zhu R."/>
            <person name="Wang S."/>
            <person name="Zhang T."/>
            <person name="Zhao G."/>
        </authorList>
    </citation>
    <scope>NUCLEOTIDE SEQUENCE [LARGE SCALE GENOMIC DNA]</scope>
    <source>
        <strain evidence="2">cv. Xinhai21</strain>
        <tissue evidence="1">Leaf</tissue>
    </source>
</reference>
<dbReference type="OrthoDB" id="957938at2759"/>
<proteinExistence type="predicted"/>
<name>A0A2P5XA30_GOSBA</name>
<protein>
    <submittedName>
        <fullName evidence="1">Uncharacterized protein</fullName>
    </submittedName>
</protein>